<dbReference type="Pfam" id="PF13910">
    <property type="entry name" value="DUF4209"/>
    <property type="match status" value="1"/>
</dbReference>
<protein>
    <submittedName>
        <fullName evidence="4">Uncharacterized protein</fullName>
    </submittedName>
</protein>
<reference evidence="4 5" key="1">
    <citation type="submission" date="2017-07" db="EMBL/GenBank/DDBJ databases">
        <title>Leptospira spp. isolated from tropical soils.</title>
        <authorList>
            <person name="Thibeaux R."/>
            <person name="Iraola G."/>
            <person name="Ferres I."/>
            <person name="Bierque E."/>
            <person name="Girault D."/>
            <person name="Soupe-Gilbert M.-E."/>
            <person name="Picardeau M."/>
            <person name="Goarant C."/>
        </authorList>
    </citation>
    <scope>NUCLEOTIDE SEQUENCE [LARGE SCALE GENOMIC DNA]</scope>
    <source>
        <strain evidence="4 5">MCA1-C-A1</strain>
    </source>
</reference>
<evidence type="ECO:0000313" key="5">
    <source>
        <dbReference type="Proteomes" id="UP000232196"/>
    </source>
</evidence>
<organism evidence="4 5">
    <name type="scientific">Leptospira hartskeerlii</name>
    <dbReference type="NCBI Taxonomy" id="2023177"/>
    <lineage>
        <taxon>Bacteria</taxon>
        <taxon>Pseudomonadati</taxon>
        <taxon>Spirochaetota</taxon>
        <taxon>Spirochaetia</taxon>
        <taxon>Leptospirales</taxon>
        <taxon>Leptospiraceae</taxon>
        <taxon>Leptospira</taxon>
    </lineage>
</organism>
<dbReference type="Pfam" id="PF24098">
    <property type="entry name" value="DUF7380"/>
    <property type="match status" value="1"/>
</dbReference>
<evidence type="ECO:0000256" key="1">
    <source>
        <dbReference type="SAM" id="Phobius"/>
    </source>
</evidence>
<dbReference type="Proteomes" id="UP000232196">
    <property type="component" value="Unassembled WGS sequence"/>
</dbReference>
<proteinExistence type="predicted"/>
<evidence type="ECO:0000259" key="2">
    <source>
        <dbReference type="Pfam" id="PF13910"/>
    </source>
</evidence>
<keyword evidence="1" id="KW-0472">Membrane</keyword>
<keyword evidence="1" id="KW-1133">Transmembrane helix</keyword>
<evidence type="ECO:0000313" key="4">
    <source>
        <dbReference type="EMBL" id="PJZ23955.1"/>
    </source>
</evidence>
<accession>A0A2M9X8H1</accession>
<name>A0A2M9X8H1_9LEPT</name>
<evidence type="ECO:0000259" key="3">
    <source>
        <dbReference type="Pfam" id="PF24098"/>
    </source>
</evidence>
<sequence>MRILSTKINDEVFQLEVSKEFSDNNHEIAIELFALAKIFHGKNEVFKEKLTNLVASIYYLYFQPLNSEKPYGENAEFIRTNEEFSYLTGEATIIHDTFLNARVNDLNWIFNRNHLGARSAIKSYLSIATSNNKIVRFPDEYFHRTLILSLSIGDMQQHSEVLTILKERTSSLIEEPGSYFLFRHIYVFLLFMKKEEPEVLDLIKINIRKAAKEKELDKELKYLELLEKYSQKITNPVLKKVSILLRARTCKKLADQTFKVTKSALTASRFMRDAVDYLNQIKLKSKIRGFYYNHMMRYQEEGLSEFVTISHTEDAPDLIAYARSLVKSDDKLLAIKGLIKLYQPPKHEESAKSVKEKLIDDPLQVLFGTTILDDRAKVRTSDDPIGNQTEFSDEELFPEIIKEYSFYQSFYGANLIPICLREINKKHHMDLNFLRSLIAKCPIIPTDQREIVVEALDAGFSLKMHVFTFLAIPIFENMLRFIMKLKGIPVVTQEPGGEKQKEITLDSILSHPEIDKVIMYDYILDLKALLTDENGYQLRHNVAHGFSGDKLSSSPYAYYFFLLFLFFIITSIDKLNNYLKTEALEQIIEPEIDDRS</sequence>
<dbReference type="InterPro" id="IPR055804">
    <property type="entry name" value="DUF7380"/>
</dbReference>
<dbReference type="InterPro" id="IPR025209">
    <property type="entry name" value="DUF4209"/>
</dbReference>
<feature type="domain" description="DUF7380" evidence="3">
    <location>
        <begin position="26"/>
        <end position="158"/>
    </location>
</feature>
<keyword evidence="1" id="KW-0812">Transmembrane</keyword>
<dbReference type="RefSeq" id="WP_100708240.1">
    <property type="nucleotide sequence ID" value="NZ_NPDL01000001.1"/>
</dbReference>
<dbReference type="EMBL" id="NPDN01000013">
    <property type="protein sequence ID" value="PJZ23955.1"/>
    <property type="molecule type" value="Genomic_DNA"/>
</dbReference>
<feature type="transmembrane region" description="Helical" evidence="1">
    <location>
        <begin position="556"/>
        <end position="572"/>
    </location>
</feature>
<gene>
    <name evidence="4" type="ORF">CH357_18445</name>
</gene>
<comment type="caution">
    <text evidence="4">The sequence shown here is derived from an EMBL/GenBank/DDBJ whole genome shotgun (WGS) entry which is preliminary data.</text>
</comment>
<dbReference type="AlphaFoldDB" id="A0A2M9X8H1"/>
<keyword evidence="5" id="KW-1185">Reference proteome</keyword>
<feature type="domain" description="DUF4209" evidence="2">
    <location>
        <begin position="476"/>
        <end position="564"/>
    </location>
</feature>